<evidence type="ECO:0000313" key="4">
    <source>
        <dbReference type="Proteomes" id="UP001285441"/>
    </source>
</evidence>
<reference evidence="3" key="1">
    <citation type="journal article" date="2023" name="Mol. Phylogenet. Evol.">
        <title>Genome-scale phylogeny and comparative genomics of the fungal order Sordariales.</title>
        <authorList>
            <person name="Hensen N."/>
            <person name="Bonometti L."/>
            <person name="Westerberg I."/>
            <person name="Brannstrom I.O."/>
            <person name="Guillou S."/>
            <person name="Cros-Aarteil S."/>
            <person name="Calhoun S."/>
            <person name="Haridas S."/>
            <person name="Kuo A."/>
            <person name="Mondo S."/>
            <person name="Pangilinan J."/>
            <person name="Riley R."/>
            <person name="LaButti K."/>
            <person name="Andreopoulos B."/>
            <person name="Lipzen A."/>
            <person name="Chen C."/>
            <person name="Yan M."/>
            <person name="Daum C."/>
            <person name="Ng V."/>
            <person name="Clum A."/>
            <person name="Steindorff A."/>
            <person name="Ohm R.A."/>
            <person name="Martin F."/>
            <person name="Silar P."/>
            <person name="Natvig D.O."/>
            <person name="Lalanne C."/>
            <person name="Gautier V."/>
            <person name="Ament-Velasquez S.L."/>
            <person name="Kruys A."/>
            <person name="Hutchinson M.I."/>
            <person name="Powell A.J."/>
            <person name="Barry K."/>
            <person name="Miller A.N."/>
            <person name="Grigoriev I.V."/>
            <person name="Debuchy R."/>
            <person name="Gladieux P."/>
            <person name="Hiltunen Thoren M."/>
            <person name="Johannesson H."/>
        </authorList>
    </citation>
    <scope>NUCLEOTIDE SEQUENCE</scope>
    <source>
        <strain evidence="3">CBS 232.78</strain>
    </source>
</reference>
<name>A0AAE0NSH3_9PEZI</name>
<gene>
    <name evidence="3" type="ORF">B0H63DRAFT_558496</name>
    <name evidence="2" type="ORF">B0H63DRAFT_565962</name>
</gene>
<dbReference type="InterPro" id="IPR011009">
    <property type="entry name" value="Kinase-like_dom_sf"/>
</dbReference>
<accession>A0AAE0NSH3</accession>
<evidence type="ECO:0000313" key="2">
    <source>
        <dbReference type="EMBL" id="KAK3366564.1"/>
    </source>
</evidence>
<evidence type="ECO:0000313" key="3">
    <source>
        <dbReference type="EMBL" id="KAK3386891.1"/>
    </source>
</evidence>
<dbReference type="GO" id="GO:0004672">
    <property type="term" value="F:protein kinase activity"/>
    <property type="evidence" value="ECO:0007669"/>
    <property type="project" value="InterPro"/>
</dbReference>
<evidence type="ECO:0000259" key="1">
    <source>
        <dbReference type="PROSITE" id="PS50011"/>
    </source>
</evidence>
<keyword evidence="4" id="KW-1185">Reference proteome</keyword>
<organism evidence="3 4">
    <name type="scientific">Podospora didyma</name>
    <dbReference type="NCBI Taxonomy" id="330526"/>
    <lineage>
        <taxon>Eukaryota</taxon>
        <taxon>Fungi</taxon>
        <taxon>Dikarya</taxon>
        <taxon>Ascomycota</taxon>
        <taxon>Pezizomycotina</taxon>
        <taxon>Sordariomycetes</taxon>
        <taxon>Sordariomycetidae</taxon>
        <taxon>Sordariales</taxon>
        <taxon>Podosporaceae</taxon>
        <taxon>Podospora</taxon>
    </lineage>
</organism>
<reference evidence="3" key="2">
    <citation type="submission" date="2023-06" db="EMBL/GenBank/DDBJ databases">
        <authorList>
            <consortium name="Lawrence Berkeley National Laboratory"/>
            <person name="Haridas S."/>
            <person name="Hensen N."/>
            <person name="Bonometti L."/>
            <person name="Westerberg I."/>
            <person name="Brannstrom I.O."/>
            <person name="Guillou S."/>
            <person name="Cros-Aarteil S."/>
            <person name="Calhoun S."/>
            <person name="Kuo A."/>
            <person name="Mondo S."/>
            <person name="Pangilinan J."/>
            <person name="Riley R."/>
            <person name="LaButti K."/>
            <person name="Andreopoulos B."/>
            <person name="Lipzen A."/>
            <person name="Chen C."/>
            <person name="Yanf M."/>
            <person name="Daum C."/>
            <person name="Ng V."/>
            <person name="Clum A."/>
            <person name="Steindorff A."/>
            <person name="Ohm R."/>
            <person name="Martin F."/>
            <person name="Silar P."/>
            <person name="Natvig D."/>
            <person name="Lalanne C."/>
            <person name="Gautier V."/>
            <person name="Ament-velasquez S.L."/>
            <person name="Kruys A."/>
            <person name="Hutchinson M.I."/>
            <person name="Powell A.J."/>
            <person name="Barry K."/>
            <person name="Miller A.N."/>
            <person name="Grigoriev I.V."/>
            <person name="Debuchy R."/>
            <person name="Gladieux P."/>
            <person name="Thoren M.H."/>
            <person name="Johannesson H."/>
        </authorList>
    </citation>
    <scope>NUCLEOTIDE SEQUENCE</scope>
    <source>
        <strain evidence="3">CBS 232.78</strain>
    </source>
</reference>
<dbReference type="Proteomes" id="UP001285441">
    <property type="component" value="Unassembled WGS sequence"/>
</dbReference>
<dbReference type="EMBL" id="JAULSW010000012">
    <property type="protein sequence ID" value="KAK3366564.1"/>
    <property type="molecule type" value="Genomic_DNA"/>
</dbReference>
<comment type="caution">
    <text evidence="3">The sequence shown here is derived from an EMBL/GenBank/DDBJ whole genome shotgun (WGS) entry which is preliminary data.</text>
</comment>
<dbReference type="AlphaFoldDB" id="A0AAE0NSH3"/>
<dbReference type="GO" id="GO:0005524">
    <property type="term" value="F:ATP binding"/>
    <property type="evidence" value="ECO:0007669"/>
    <property type="project" value="InterPro"/>
</dbReference>
<feature type="domain" description="Protein kinase" evidence="1">
    <location>
        <begin position="72"/>
        <end position="333"/>
    </location>
</feature>
<sequence length="333" mass="36862">MAEAKEADPAPTTPRYLGMGFLDTESCQSSMSIIYQYNGVRFEVVAASPEDGDKCPLPEGYDFENSIEGKVLNRLLDLSWGEFDMERADESDGLESEFANVAVGACLPLMQELAPRQIPEPRTVYEQVYPDVHRLQILTGPDNKLVCQKFAFAGRYEPPSPNPPVPKTELLEIGLDLDNSKTQGIPVVDASRLVIINRVQGLVWKVTVEGEGPEIKICKMSWEGFPNAIRYELDAFLKIKKAGLTLNLDASEVITELKKKWAAQITYTLEKLHEIGILWRDVKTDNVLINDDGDAVVLDFGGGNTVGWVDPEIYGTMEGEVQGLAKIRKAIGV</sequence>
<dbReference type="SUPFAM" id="SSF56112">
    <property type="entry name" value="Protein kinase-like (PK-like)"/>
    <property type="match status" value="1"/>
</dbReference>
<dbReference type="InterPro" id="IPR000719">
    <property type="entry name" value="Prot_kinase_dom"/>
</dbReference>
<dbReference type="Pfam" id="PF00069">
    <property type="entry name" value="Pkinase"/>
    <property type="match status" value="1"/>
</dbReference>
<protein>
    <recommendedName>
        <fullName evidence="1">Protein kinase domain-containing protein</fullName>
    </recommendedName>
</protein>
<proteinExistence type="predicted"/>
<dbReference type="PROSITE" id="PS50011">
    <property type="entry name" value="PROTEIN_KINASE_DOM"/>
    <property type="match status" value="1"/>
</dbReference>
<dbReference type="EMBL" id="JAULSW010000003">
    <property type="protein sequence ID" value="KAK3386891.1"/>
    <property type="molecule type" value="Genomic_DNA"/>
</dbReference>
<dbReference type="Gene3D" id="1.10.510.10">
    <property type="entry name" value="Transferase(Phosphotransferase) domain 1"/>
    <property type="match status" value="1"/>
</dbReference>